<accession>A0A814IIW0</accession>
<protein>
    <submittedName>
        <fullName evidence="2">Uncharacterized protein</fullName>
    </submittedName>
</protein>
<gene>
    <name evidence="2" type="ORF">OXX778_LOCUS17531</name>
</gene>
<name>A0A814IIW0_9BILA</name>
<feature type="compositionally biased region" description="Low complexity" evidence="1">
    <location>
        <begin position="57"/>
        <end position="66"/>
    </location>
</feature>
<dbReference type="OrthoDB" id="10229181at2759"/>
<keyword evidence="3" id="KW-1185">Reference proteome</keyword>
<dbReference type="AlphaFoldDB" id="A0A814IIW0"/>
<dbReference type="EMBL" id="CAJNOC010004510">
    <property type="protein sequence ID" value="CAF1024149.1"/>
    <property type="molecule type" value="Genomic_DNA"/>
</dbReference>
<organism evidence="2 3">
    <name type="scientific">Brachionus calyciflorus</name>
    <dbReference type="NCBI Taxonomy" id="104777"/>
    <lineage>
        <taxon>Eukaryota</taxon>
        <taxon>Metazoa</taxon>
        <taxon>Spiralia</taxon>
        <taxon>Gnathifera</taxon>
        <taxon>Rotifera</taxon>
        <taxon>Eurotatoria</taxon>
        <taxon>Monogononta</taxon>
        <taxon>Pseudotrocha</taxon>
        <taxon>Ploima</taxon>
        <taxon>Brachionidae</taxon>
        <taxon>Brachionus</taxon>
    </lineage>
</organism>
<evidence type="ECO:0000313" key="3">
    <source>
        <dbReference type="Proteomes" id="UP000663879"/>
    </source>
</evidence>
<evidence type="ECO:0000313" key="2">
    <source>
        <dbReference type="EMBL" id="CAF1024149.1"/>
    </source>
</evidence>
<feature type="region of interest" description="Disordered" evidence="1">
    <location>
        <begin position="311"/>
        <end position="344"/>
    </location>
</feature>
<sequence length="344" mass="39584">MNQAKSKILITGPILNKPKKVLPGTSKSTNSELQKVDYNSSIFSCEDSNSTSLPERQSQSELNSENSNIPISRSKLIAKERIETIEYSVFSRNDFCLIQWVVDKKFHILKLIDVCEPKIVKLNNEYSVRLGKNYFMAKVKFIDDNKIAKILDLSINCVKLFASKEQLLDIPLYNNESQTDEFALSKKYGQITITKEKKLALDSLLNDIKESNTSVFRKLIGIFIPNDEIWALRDKETMKLEYSDQINASYEYISSKRDGFLYSQAENEIRKICNEARKRLRGKDFEIVKNDDPKNIENTVYILKGTKPINKSEQKKRKITDDDDDDDDGTVLDETSEIDKDLSE</sequence>
<evidence type="ECO:0000256" key="1">
    <source>
        <dbReference type="SAM" id="MobiDB-lite"/>
    </source>
</evidence>
<feature type="region of interest" description="Disordered" evidence="1">
    <location>
        <begin position="47"/>
        <end position="66"/>
    </location>
</feature>
<reference evidence="2" key="1">
    <citation type="submission" date="2021-02" db="EMBL/GenBank/DDBJ databases">
        <authorList>
            <person name="Nowell W R."/>
        </authorList>
    </citation>
    <scope>NUCLEOTIDE SEQUENCE</scope>
    <source>
        <strain evidence="2">Ploen Becks lab</strain>
    </source>
</reference>
<comment type="caution">
    <text evidence="2">The sequence shown here is derived from an EMBL/GenBank/DDBJ whole genome shotgun (WGS) entry which is preliminary data.</text>
</comment>
<feature type="compositionally biased region" description="Acidic residues" evidence="1">
    <location>
        <begin position="321"/>
        <end position="336"/>
    </location>
</feature>
<proteinExistence type="predicted"/>
<feature type="compositionally biased region" description="Polar residues" evidence="1">
    <location>
        <begin position="47"/>
        <end position="56"/>
    </location>
</feature>
<dbReference type="Proteomes" id="UP000663879">
    <property type="component" value="Unassembled WGS sequence"/>
</dbReference>